<evidence type="ECO:0000313" key="2">
    <source>
        <dbReference type="Proteomes" id="UP000000692"/>
    </source>
</evidence>
<dbReference type="KEGG" id="kvl:KVU_0862"/>
<gene>
    <name evidence="1" type="ordered locus">KVU_0862</name>
</gene>
<sequence length="44" mass="4687">MPQGFAKGNWKDHIAIPKSAWLPITATGNKVPPLLPATFCGPTI</sequence>
<reference evidence="1 2" key="1">
    <citation type="journal article" date="2011" name="J. Bacteriol.">
        <title>Complete genome sequence of the industrial strain Ketogulonicigenium vulgare WSH-001.</title>
        <authorList>
            <person name="Liu L."/>
            <person name="Li Y."/>
            <person name="Zhang J."/>
            <person name="Zhou Z."/>
            <person name="Liu J."/>
            <person name="Li X."/>
            <person name="Zhou J."/>
            <person name="Du G."/>
            <person name="Wang L."/>
            <person name="Chen J."/>
        </authorList>
    </citation>
    <scope>NUCLEOTIDE SEQUENCE [LARGE SCALE GENOMIC DNA]</scope>
    <source>
        <strain evidence="1 2">WSH-001</strain>
    </source>
</reference>
<evidence type="ECO:0000313" key="1">
    <source>
        <dbReference type="EMBL" id="AEM40701.1"/>
    </source>
</evidence>
<dbReference type="HOGENOM" id="CLU_3217352_0_0_5"/>
<protein>
    <submittedName>
        <fullName evidence="1">Uncharacterized protein</fullName>
    </submittedName>
</protein>
<proteinExistence type="predicted"/>
<accession>F9Y5E8</accession>
<organism evidence="1 2">
    <name type="scientific">Ketogulonicigenium vulgare (strain WSH-001)</name>
    <dbReference type="NCBI Taxonomy" id="759362"/>
    <lineage>
        <taxon>Bacteria</taxon>
        <taxon>Pseudomonadati</taxon>
        <taxon>Pseudomonadota</taxon>
        <taxon>Alphaproteobacteria</taxon>
        <taxon>Rhodobacterales</taxon>
        <taxon>Roseobacteraceae</taxon>
        <taxon>Ketogulonicigenium</taxon>
    </lineage>
</organism>
<dbReference type="AlphaFoldDB" id="F9Y5E8"/>
<keyword evidence="2" id="KW-1185">Reference proteome</keyword>
<dbReference type="Proteomes" id="UP000000692">
    <property type="component" value="Chromosome"/>
</dbReference>
<dbReference type="EMBL" id="CP002018">
    <property type="protein sequence ID" value="AEM40701.1"/>
    <property type="molecule type" value="Genomic_DNA"/>
</dbReference>
<name>F9Y5E8_KETVW</name>